<dbReference type="GO" id="GO:0046872">
    <property type="term" value="F:metal ion binding"/>
    <property type="evidence" value="ECO:0007669"/>
    <property type="project" value="UniProtKB-UniRule"/>
</dbReference>
<name>A0A0R3UBH1_MESCO</name>
<keyword evidence="12" id="KW-0472">Membrane</keyword>
<evidence type="ECO:0000313" key="14">
    <source>
        <dbReference type="EMBL" id="VDD78267.1"/>
    </source>
</evidence>
<keyword evidence="6 11" id="KW-0255">Endonuclease</keyword>
<dbReference type="GO" id="GO:0016829">
    <property type="term" value="F:lyase activity"/>
    <property type="evidence" value="ECO:0007669"/>
    <property type="project" value="UniProtKB-KW"/>
</dbReference>
<dbReference type="GO" id="GO:0003723">
    <property type="term" value="F:RNA binding"/>
    <property type="evidence" value="ECO:0007669"/>
    <property type="project" value="UniProtKB-UniRule"/>
</dbReference>
<reference evidence="16" key="1">
    <citation type="submission" date="2017-02" db="UniProtKB">
        <authorList>
            <consortium name="WormBaseParasite"/>
        </authorList>
    </citation>
    <scope>IDENTIFICATION</scope>
</reference>
<accession>A0A0R3UBH1</accession>
<keyword evidence="9 11" id="KW-0464">Manganese</keyword>
<keyword evidence="12" id="KW-1133">Transmembrane helix</keyword>
<evidence type="ECO:0000256" key="5">
    <source>
        <dbReference type="ARBA" id="ARBA00022723"/>
    </source>
</evidence>
<keyword evidence="8 11" id="KW-0694">RNA-binding</keyword>
<sequence>FCKVFIVLQGYNDNARCFEIPRRTFSGDDAKITAVFSKYFSENILRSDNYVALEKEVITILKSSPIFSLSLDLLNSIPGNGTRSAKDLLDDVLLAWVGMTAGDILEDVKPLRHCAFEHVFIGKFIGDKLTGLHAWQRFFILERDNRLRVIHFYKKHRCLNLAAMRFVLDGKLRLCSSIFFGLPMDFELMIFFVILRTKKRRVTTSVLLANEAVQISCFPLAYDDKVISSAYFLS</sequence>
<keyword evidence="7 11" id="KW-0378">Hydrolase</keyword>
<feature type="domain" description="EndoU" evidence="13">
    <location>
        <begin position="1"/>
        <end position="234"/>
    </location>
</feature>
<organism evidence="16">
    <name type="scientific">Mesocestoides corti</name>
    <name type="common">Flatworm</name>
    <dbReference type="NCBI Taxonomy" id="53468"/>
    <lineage>
        <taxon>Eukaryota</taxon>
        <taxon>Metazoa</taxon>
        <taxon>Spiralia</taxon>
        <taxon>Lophotrochozoa</taxon>
        <taxon>Platyhelminthes</taxon>
        <taxon>Cestoda</taxon>
        <taxon>Eucestoda</taxon>
        <taxon>Cyclophyllidea</taxon>
        <taxon>Mesocestoididae</taxon>
        <taxon>Mesocestoides</taxon>
    </lineage>
</organism>
<feature type="transmembrane region" description="Helical" evidence="12">
    <location>
        <begin position="178"/>
        <end position="195"/>
    </location>
</feature>
<gene>
    <name evidence="14" type="ORF">MCOS_LOCUS4270</name>
</gene>
<evidence type="ECO:0000256" key="7">
    <source>
        <dbReference type="ARBA" id="ARBA00022801"/>
    </source>
</evidence>
<dbReference type="OrthoDB" id="430326at2759"/>
<evidence type="ECO:0000256" key="11">
    <source>
        <dbReference type="RuleBase" id="RU367085"/>
    </source>
</evidence>
<dbReference type="InterPro" id="IPR039787">
    <property type="entry name" value="ENDOU"/>
</dbReference>
<evidence type="ECO:0000313" key="15">
    <source>
        <dbReference type="Proteomes" id="UP000267029"/>
    </source>
</evidence>
<evidence type="ECO:0000256" key="8">
    <source>
        <dbReference type="ARBA" id="ARBA00022884"/>
    </source>
</evidence>
<dbReference type="PROSITE" id="PS51959">
    <property type="entry name" value="ENDOU"/>
    <property type="match status" value="1"/>
</dbReference>
<evidence type="ECO:0000259" key="13">
    <source>
        <dbReference type="PROSITE" id="PS51959"/>
    </source>
</evidence>
<keyword evidence="15" id="KW-1185">Reference proteome</keyword>
<evidence type="ECO:0000256" key="9">
    <source>
        <dbReference type="ARBA" id="ARBA00023211"/>
    </source>
</evidence>
<dbReference type="EMBL" id="UXSR01001442">
    <property type="protein sequence ID" value="VDD78267.1"/>
    <property type="molecule type" value="Genomic_DNA"/>
</dbReference>
<dbReference type="SUPFAM" id="SSF142877">
    <property type="entry name" value="EndoU-like"/>
    <property type="match status" value="1"/>
</dbReference>
<proteinExistence type="inferred from homology"/>
<evidence type="ECO:0000256" key="4">
    <source>
        <dbReference type="ARBA" id="ARBA00022722"/>
    </source>
</evidence>
<keyword evidence="12" id="KW-0812">Transmembrane</keyword>
<dbReference type="Proteomes" id="UP000267029">
    <property type="component" value="Unassembled WGS sequence"/>
</dbReference>
<evidence type="ECO:0000256" key="3">
    <source>
        <dbReference type="ARBA" id="ARBA00011245"/>
    </source>
</evidence>
<evidence type="ECO:0000256" key="2">
    <source>
        <dbReference type="ARBA" id="ARBA00010168"/>
    </source>
</evidence>
<dbReference type="Pfam" id="PF09412">
    <property type="entry name" value="XendoU"/>
    <property type="match status" value="1"/>
</dbReference>
<comment type="similarity">
    <text evidence="2 11">Belongs to the ENDOU family.</text>
</comment>
<evidence type="ECO:0000313" key="16">
    <source>
        <dbReference type="WBParaSite" id="MCOS_0000426901-mRNA-1"/>
    </source>
</evidence>
<dbReference type="GO" id="GO:0016787">
    <property type="term" value="F:hydrolase activity"/>
    <property type="evidence" value="ECO:0007669"/>
    <property type="project" value="UniProtKB-KW"/>
</dbReference>
<comment type="cofactor">
    <cofactor evidence="1 11">
        <name>Mn(2+)</name>
        <dbReference type="ChEBI" id="CHEBI:29035"/>
    </cofactor>
</comment>
<dbReference type="GO" id="GO:0004521">
    <property type="term" value="F:RNA endonuclease activity"/>
    <property type="evidence" value="ECO:0007669"/>
    <property type="project" value="UniProtKB-UniRule"/>
</dbReference>
<dbReference type="WBParaSite" id="MCOS_0000426901-mRNA-1">
    <property type="protein sequence ID" value="MCOS_0000426901-mRNA-1"/>
    <property type="gene ID" value="MCOS_0000426901"/>
</dbReference>
<comment type="catalytic activity">
    <reaction evidence="11">
        <text>ribonucleotidyl-uridine-RNA = a 5'-end dephospho-uridine-RNA + a 3'-end 2',3'-cyclophospho-ribonucleotide-RNA</text>
        <dbReference type="Rhea" id="RHEA:67792"/>
        <dbReference type="Rhea" id="RHEA-COMP:10464"/>
        <dbReference type="Rhea" id="RHEA-COMP:17354"/>
        <dbReference type="Rhea" id="RHEA-COMP:17356"/>
        <dbReference type="ChEBI" id="CHEBI:83064"/>
        <dbReference type="ChEBI" id="CHEBI:173117"/>
        <dbReference type="ChEBI" id="CHEBI:173224"/>
    </reaction>
</comment>
<dbReference type="EC" id="4.6.1.-" evidence="11"/>
<dbReference type="InterPro" id="IPR037227">
    <property type="entry name" value="EndoU-like"/>
</dbReference>
<evidence type="ECO:0000256" key="10">
    <source>
        <dbReference type="ARBA" id="ARBA00023239"/>
    </source>
</evidence>
<evidence type="ECO:0000256" key="6">
    <source>
        <dbReference type="ARBA" id="ARBA00022759"/>
    </source>
</evidence>
<dbReference type="PANTHER" id="PTHR12439">
    <property type="entry name" value="PLACENTAL PROTEIN 11-RELATED"/>
    <property type="match status" value="1"/>
</dbReference>
<protein>
    <recommendedName>
        <fullName evidence="11">Uridylate-specific endoribonuclease</fullName>
        <ecNumber evidence="11">4.6.1.-</ecNumber>
    </recommendedName>
</protein>
<evidence type="ECO:0000256" key="12">
    <source>
        <dbReference type="SAM" id="Phobius"/>
    </source>
</evidence>
<comment type="subunit">
    <text evidence="3 11">Monomer.</text>
</comment>
<keyword evidence="5 11" id="KW-0479">Metal-binding</keyword>
<evidence type="ECO:0000256" key="1">
    <source>
        <dbReference type="ARBA" id="ARBA00001936"/>
    </source>
</evidence>
<reference evidence="14 15" key="2">
    <citation type="submission" date="2018-10" db="EMBL/GenBank/DDBJ databases">
        <authorList>
            <consortium name="Pathogen Informatics"/>
        </authorList>
    </citation>
    <scope>NUCLEOTIDE SEQUENCE [LARGE SCALE GENOMIC DNA]</scope>
</reference>
<dbReference type="InterPro" id="IPR018998">
    <property type="entry name" value="EndoU_C"/>
</dbReference>
<keyword evidence="10" id="KW-0456">Lyase</keyword>
<dbReference type="PANTHER" id="PTHR12439:SF11">
    <property type="entry name" value="URIDYLATE-SPECIFIC ENDORIBONUCLEASE"/>
    <property type="match status" value="1"/>
</dbReference>
<dbReference type="AlphaFoldDB" id="A0A0R3UBH1"/>
<keyword evidence="4 11" id="KW-0540">Nuclease</keyword>